<proteinExistence type="predicted"/>
<keyword evidence="3" id="KW-1185">Reference proteome</keyword>
<evidence type="ECO:0000256" key="1">
    <source>
        <dbReference type="SAM" id="Phobius"/>
    </source>
</evidence>
<accession>A0ABQ0LBD3</accession>
<organism evidence="2 3">
    <name type="scientific">Mycena chlorophos</name>
    <name type="common">Agaric fungus</name>
    <name type="synonym">Agaricus chlorophos</name>
    <dbReference type="NCBI Taxonomy" id="658473"/>
    <lineage>
        <taxon>Eukaryota</taxon>
        <taxon>Fungi</taxon>
        <taxon>Dikarya</taxon>
        <taxon>Basidiomycota</taxon>
        <taxon>Agaricomycotina</taxon>
        <taxon>Agaricomycetes</taxon>
        <taxon>Agaricomycetidae</taxon>
        <taxon>Agaricales</taxon>
        <taxon>Marasmiineae</taxon>
        <taxon>Mycenaceae</taxon>
        <taxon>Mycena</taxon>
    </lineage>
</organism>
<feature type="transmembrane region" description="Helical" evidence="1">
    <location>
        <begin position="424"/>
        <end position="445"/>
    </location>
</feature>
<feature type="transmembrane region" description="Helical" evidence="1">
    <location>
        <begin position="283"/>
        <end position="308"/>
    </location>
</feature>
<evidence type="ECO:0000313" key="3">
    <source>
        <dbReference type="Proteomes" id="UP000815677"/>
    </source>
</evidence>
<protein>
    <submittedName>
        <fullName evidence="2">Uncharacterized protein</fullName>
    </submittedName>
</protein>
<dbReference type="EMBL" id="DF844538">
    <property type="protein sequence ID" value="GAT48393.1"/>
    <property type="molecule type" value="Genomic_DNA"/>
</dbReference>
<sequence>MHHRISGAGTSVISQAACRLSDSGFSAWSAQHLMSANIEACVNLQATNLATDWVAYKLIKYQVNGRQRRQIGEETGTVQVQETAAGAGPKRQFIVTFSRPIPVMPSYEISLTIQWETAGLRSQLFSWWSRVLPWIAFDRYRPRTGITMDLILPEGPNQRVVFSARDGLEEVIIQYQNPEDHINTVLSKMRVAAIERQMLGPHDAEARNLMHSASLFPTLSSASMSQAEYAVDPRRELNTLEALKAYAIQDPYWKGLLTSYANIIDHIIAYRVDRDPKKFGSQAAYMTGLSGIATLLAAAQVTFIQVVFTDPLCITSTSPKDCDSNSVILRDVIIFLTYIALAFEILGAVSSLLTAKRLIELSNHSRALLEAKSTLEKSISSSSSSANPPSELLLGHQKETASLFSEIDVHVHHRKHSAGGLRTVIAFILAGMICFFAALFFEVVISQPARLSGPFIAAVVIMVAVLAWIEKRASPELRKRFRRSAGDEEIALRAFYNRPRQASAYT</sequence>
<keyword evidence="1" id="KW-0472">Membrane</keyword>
<reference evidence="2" key="1">
    <citation type="submission" date="2014-09" db="EMBL/GenBank/DDBJ databases">
        <title>Genome sequence of the luminous mushroom Mycena chlorophos for searching fungal bioluminescence genes.</title>
        <authorList>
            <person name="Tanaka Y."/>
            <person name="Kasuga D."/>
            <person name="Oba Y."/>
            <person name="Hase S."/>
            <person name="Sato K."/>
            <person name="Oba Y."/>
            <person name="Sakakibara Y."/>
        </authorList>
    </citation>
    <scope>NUCLEOTIDE SEQUENCE</scope>
</reference>
<name>A0ABQ0LBD3_MYCCL</name>
<evidence type="ECO:0000313" key="2">
    <source>
        <dbReference type="EMBL" id="GAT48393.1"/>
    </source>
</evidence>
<keyword evidence="1" id="KW-0812">Transmembrane</keyword>
<feature type="transmembrane region" description="Helical" evidence="1">
    <location>
        <begin position="451"/>
        <end position="469"/>
    </location>
</feature>
<gene>
    <name evidence="2" type="ORF">MCHLO_05806</name>
</gene>
<keyword evidence="1" id="KW-1133">Transmembrane helix</keyword>
<dbReference type="Proteomes" id="UP000815677">
    <property type="component" value="Unassembled WGS sequence"/>
</dbReference>
<feature type="transmembrane region" description="Helical" evidence="1">
    <location>
        <begin position="328"/>
        <end position="353"/>
    </location>
</feature>